<dbReference type="AlphaFoldDB" id="A0A059DG88"/>
<organism evidence="2">
    <name type="scientific">Eucalyptus grandis</name>
    <name type="common">Flooded gum</name>
    <dbReference type="NCBI Taxonomy" id="71139"/>
    <lineage>
        <taxon>Eukaryota</taxon>
        <taxon>Viridiplantae</taxon>
        <taxon>Streptophyta</taxon>
        <taxon>Embryophyta</taxon>
        <taxon>Tracheophyta</taxon>
        <taxon>Spermatophyta</taxon>
        <taxon>Magnoliopsida</taxon>
        <taxon>eudicotyledons</taxon>
        <taxon>Gunneridae</taxon>
        <taxon>Pentapetalae</taxon>
        <taxon>rosids</taxon>
        <taxon>malvids</taxon>
        <taxon>Myrtales</taxon>
        <taxon>Myrtaceae</taxon>
        <taxon>Myrtoideae</taxon>
        <taxon>Eucalypteae</taxon>
        <taxon>Eucalyptus</taxon>
    </lineage>
</organism>
<keyword evidence="1" id="KW-0732">Signal</keyword>
<dbReference type="Gramene" id="KCW89587">
    <property type="protein sequence ID" value="KCW89587"/>
    <property type="gene ID" value="EUGRSUZ_A01870"/>
</dbReference>
<accession>A0A059DG88</accession>
<reference evidence="2" key="1">
    <citation type="submission" date="2013-07" db="EMBL/GenBank/DDBJ databases">
        <title>The genome of Eucalyptus grandis.</title>
        <authorList>
            <person name="Schmutz J."/>
            <person name="Hayes R."/>
            <person name="Myburg A."/>
            <person name="Tuskan G."/>
            <person name="Grattapaglia D."/>
            <person name="Rokhsar D.S."/>
        </authorList>
    </citation>
    <scope>NUCLEOTIDE SEQUENCE</scope>
    <source>
        <tissue evidence="2">Leaf extractions</tissue>
    </source>
</reference>
<proteinExistence type="predicted"/>
<dbReference type="EMBL" id="KK198753">
    <property type="protein sequence ID" value="KCW89587.1"/>
    <property type="molecule type" value="Genomic_DNA"/>
</dbReference>
<sequence>MSILSWRVFVSRLLFYIIRRVSYVQIDFIGLDYHTNHHFHSIRLYRGSVVTPPPLFISIPSLFNNLNYWIVT</sequence>
<dbReference type="InParanoid" id="A0A059DG88"/>
<feature type="signal peptide" evidence="1">
    <location>
        <begin position="1"/>
        <end position="23"/>
    </location>
</feature>
<evidence type="ECO:0000256" key="1">
    <source>
        <dbReference type="SAM" id="SignalP"/>
    </source>
</evidence>
<protein>
    <submittedName>
        <fullName evidence="2">Uncharacterized protein</fullName>
    </submittedName>
</protein>
<name>A0A059DG88_EUCGR</name>
<feature type="chain" id="PRO_5001576243" evidence="1">
    <location>
        <begin position="24"/>
        <end position="72"/>
    </location>
</feature>
<gene>
    <name evidence="2" type="ORF">EUGRSUZ_A01870</name>
</gene>
<evidence type="ECO:0000313" key="2">
    <source>
        <dbReference type="EMBL" id="KCW89587.1"/>
    </source>
</evidence>